<evidence type="ECO:0000256" key="5">
    <source>
        <dbReference type="ARBA" id="ARBA00022679"/>
    </source>
</evidence>
<dbReference type="STRING" id="290052.ASU35_08155"/>
<dbReference type="InterPro" id="IPR025201">
    <property type="entry name" value="KdpD_TM"/>
</dbReference>
<dbReference type="SUPFAM" id="SSF47384">
    <property type="entry name" value="Homodimeric domain of signal transducing histidine kinase"/>
    <property type="match status" value="1"/>
</dbReference>
<dbReference type="CDD" id="cd00075">
    <property type="entry name" value="HATPase"/>
    <property type="match status" value="1"/>
</dbReference>
<proteinExistence type="predicted"/>
<dbReference type="OrthoDB" id="9806130at2"/>
<dbReference type="SMART" id="SM00388">
    <property type="entry name" value="HisKA"/>
    <property type="match status" value="1"/>
</dbReference>
<comment type="caution">
    <text evidence="15">The sequence shown here is derived from an EMBL/GenBank/DDBJ whole genome shotgun (WGS) entry which is preliminary data.</text>
</comment>
<keyword evidence="7" id="KW-0547">Nucleotide-binding</keyword>
<gene>
    <name evidence="15" type="ORF">ASU35_08155</name>
</gene>
<feature type="transmembrane region" description="Helical" evidence="13">
    <location>
        <begin position="50"/>
        <end position="68"/>
    </location>
</feature>
<evidence type="ECO:0000256" key="3">
    <source>
        <dbReference type="ARBA" id="ARBA00012438"/>
    </source>
</evidence>
<reference evidence="15 16" key="1">
    <citation type="submission" date="2015-11" db="EMBL/GenBank/DDBJ databases">
        <title>Butyribacter intestini gen. nov., sp. nov., a butyric acid-producing bacterium of the family Lachnospiraceae isolated from the human faeces.</title>
        <authorList>
            <person name="Zou Y."/>
            <person name="Xue W."/>
            <person name="Luo G."/>
            <person name="Lv M."/>
        </authorList>
    </citation>
    <scope>NUCLEOTIDE SEQUENCE [LARGE SCALE GENOMIC DNA]</scope>
    <source>
        <strain evidence="15 16">ACET-33324</strain>
    </source>
</reference>
<sequence length="350" mass="38979">MVDFFKSVIILMISSGIGFLFYSIGFSEANIITVYILGVLVTAVTTSRRIYSMVTSVISVLLFNFLFIEPQFSFNAYDTGYPATFVIMLIAAFLTSSMTAQVKSQARQLTETALLAQNEQLRANLLRSISHDLRTPLTSISGNAGILLSNEDNISKEKRMQLYEDIYDDSLWLITLVENLLSVTRLEDGTMKLRPTTELLDEVIAEALHHIDRKSCEHNIQMKSSDAFLIVKIDARLIIQVIINLVDNAIKYTPEGSKIVIEAHQEGKLAVVTVSDNGKGISEEEKESIFDMFYTADSKVADSRRSLGLGLFLCKSIVTAHGGSIYVKDNEPHGSVFTFTLPIEEVTLHE</sequence>
<dbReference type="Pfam" id="PF02518">
    <property type="entry name" value="HATPase_c"/>
    <property type="match status" value="1"/>
</dbReference>
<dbReference type="InterPro" id="IPR038318">
    <property type="entry name" value="KdpD_sf"/>
</dbReference>
<dbReference type="CDD" id="cd00082">
    <property type="entry name" value="HisKA"/>
    <property type="match status" value="1"/>
</dbReference>
<dbReference type="Gene3D" id="1.10.287.130">
    <property type="match status" value="1"/>
</dbReference>
<evidence type="ECO:0000256" key="1">
    <source>
        <dbReference type="ARBA" id="ARBA00000085"/>
    </source>
</evidence>
<evidence type="ECO:0000259" key="14">
    <source>
        <dbReference type="PROSITE" id="PS50109"/>
    </source>
</evidence>
<comment type="catalytic activity">
    <reaction evidence="1">
        <text>ATP + protein L-histidine = ADP + protein N-phospho-L-histidine.</text>
        <dbReference type="EC" id="2.7.13.3"/>
    </reaction>
</comment>
<feature type="domain" description="Histidine kinase" evidence="14">
    <location>
        <begin position="128"/>
        <end position="345"/>
    </location>
</feature>
<dbReference type="Pfam" id="PF00512">
    <property type="entry name" value="HisKA"/>
    <property type="match status" value="1"/>
</dbReference>
<dbReference type="AlphaFoldDB" id="A0A0V8QH51"/>
<dbReference type="GO" id="GO:0000155">
    <property type="term" value="F:phosphorelay sensor kinase activity"/>
    <property type="evidence" value="ECO:0007669"/>
    <property type="project" value="InterPro"/>
</dbReference>
<evidence type="ECO:0000256" key="10">
    <source>
        <dbReference type="ARBA" id="ARBA00022989"/>
    </source>
</evidence>
<keyword evidence="10 13" id="KW-1133">Transmembrane helix</keyword>
<dbReference type="Pfam" id="PF13493">
    <property type="entry name" value="DUF4118"/>
    <property type="match status" value="1"/>
</dbReference>
<dbReference type="Proteomes" id="UP000054874">
    <property type="component" value="Unassembled WGS sequence"/>
</dbReference>
<keyword evidence="6 13" id="KW-0812">Transmembrane</keyword>
<feature type="transmembrane region" description="Helical" evidence="13">
    <location>
        <begin position="80"/>
        <end position="100"/>
    </location>
</feature>
<evidence type="ECO:0000256" key="8">
    <source>
        <dbReference type="ARBA" id="ARBA00022777"/>
    </source>
</evidence>
<dbReference type="SMART" id="SM00387">
    <property type="entry name" value="HATPase_c"/>
    <property type="match status" value="1"/>
</dbReference>
<keyword evidence="12 13" id="KW-0472">Membrane</keyword>
<dbReference type="InterPro" id="IPR003661">
    <property type="entry name" value="HisK_dim/P_dom"/>
</dbReference>
<keyword evidence="9" id="KW-0067">ATP-binding</keyword>
<name>A0A0V8QH51_9FIRM</name>
<dbReference type="PRINTS" id="PR00344">
    <property type="entry name" value="BCTRLSENSOR"/>
</dbReference>
<evidence type="ECO:0000256" key="13">
    <source>
        <dbReference type="SAM" id="Phobius"/>
    </source>
</evidence>
<dbReference type="EC" id="2.7.13.3" evidence="3"/>
<dbReference type="InterPro" id="IPR036890">
    <property type="entry name" value="HATPase_C_sf"/>
</dbReference>
<dbReference type="PROSITE" id="PS50109">
    <property type="entry name" value="HIS_KIN"/>
    <property type="match status" value="1"/>
</dbReference>
<organism evidence="15 16">
    <name type="scientific">Acetivibrio ethanolgignens</name>
    <dbReference type="NCBI Taxonomy" id="290052"/>
    <lineage>
        <taxon>Bacteria</taxon>
        <taxon>Bacillati</taxon>
        <taxon>Bacillota</taxon>
        <taxon>Clostridia</taxon>
        <taxon>Eubacteriales</taxon>
        <taxon>Oscillospiraceae</taxon>
        <taxon>Acetivibrio</taxon>
    </lineage>
</organism>
<feature type="transmembrane region" description="Helical" evidence="13">
    <location>
        <begin position="20"/>
        <end position="43"/>
    </location>
</feature>
<evidence type="ECO:0000256" key="6">
    <source>
        <dbReference type="ARBA" id="ARBA00022692"/>
    </source>
</evidence>
<keyword evidence="8 15" id="KW-0418">Kinase</keyword>
<dbReference type="Gene3D" id="1.20.120.620">
    <property type="entry name" value="Backbone structure of the membrane domain of e. Coli histidine kinase receptor kdpd"/>
    <property type="match status" value="1"/>
</dbReference>
<dbReference type="SUPFAM" id="SSF55874">
    <property type="entry name" value="ATPase domain of HSP90 chaperone/DNA topoisomerase II/histidine kinase"/>
    <property type="match status" value="1"/>
</dbReference>
<evidence type="ECO:0000313" key="16">
    <source>
        <dbReference type="Proteomes" id="UP000054874"/>
    </source>
</evidence>
<accession>A0A0V8QH51</accession>
<dbReference type="InterPro" id="IPR004358">
    <property type="entry name" value="Sig_transdc_His_kin-like_C"/>
</dbReference>
<dbReference type="EMBL" id="LNAM01000101">
    <property type="protein sequence ID" value="KSV59715.1"/>
    <property type="molecule type" value="Genomic_DNA"/>
</dbReference>
<dbReference type="FunFam" id="3.30.565.10:FF:000006">
    <property type="entry name" value="Sensor histidine kinase WalK"/>
    <property type="match status" value="1"/>
</dbReference>
<dbReference type="GO" id="GO:0005886">
    <property type="term" value="C:plasma membrane"/>
    <property type="evidence" value="ECO:0007669"/>
    <property type="project" value="TreeGrafter"/>
</dbReference>
<evidence type="ECO:0000256" key="9">
    <source>
        <dbReference type="ARBA" id="ARBA00022840"/>
    </source>
</evidence>
<dbReference type="PANTHER" id="PTHR45569:SF1">
    <property type="entry name" value="SENSOR PROTEIN KDPD"/>
    <property type="match status" value="1"/>
</dbReference>
<evidence type="ECO:0000256" key="4">
    <source>
        <dbReference type="ARBA" id="ARBA00022553"/>
    </source>
</evidence>
<keyword evidence="4" id="KW-0597">Phosphoprotein</keyword>
<keyword evidence="11" id="KW-0902">Two-component regulatory system</keyword>
<dbReference type="InterPro" id="IPR052023">
    <property type="entry name" value="Histidine_kinase_KdpD"/>
</dbReference>
<keyword evidence="16" id="KW-1185">Reference proteome</keyword>
<dbReference type="InterPro" id="IPR036097">
    <property type="entry name" value="HisK_dim/P_sf"/>
</dbReference>
<dbReference type="InterPro" id="IPR003594">
    <property type="entry name" value="HATPase_dom"/>
</dbReference>
<keyword evidence="5" id="KW-0808">Transferase</keyword>
<dbReference type="GO" id="GO:0005524">
    <property type="term" value="F:ATP binding"/>
    <property type="evidence" value="ECO:0007669"/>
    <property type="project" value="UniProtKB-KW"/>
</dbReference>
<evidence type="ECO:0000256" key="11">
    <source>
        <dbReference type="ARBA" id="ARBA00023012"/>
    </source>
</evidence>
<evidence type="ECO:0000256" key="12">
    <source>
        <dbReference type="ARBA" id="ARBA00023136"/>
    </source>
</evidence>
<dbReference type="RefSeq" id="WP_058352043.1">
    <property type="nucleotide sequence ID" value="NZ_CABMMD010000101.1"/>
</dbReference>
<dbReference type="Gene3D" id="3.30.565.10">
    <property type="entry name" value="Histidine kinase-like ATPase, C-terminal domain"/>
    <property type="match status" value="1"/>
</dbReference>
<evidence type="ECO:0000256" key="2">
    <source>
        <dbReference type="ARBA" id="ARBA00004141"/>
    </source>
</evidence>
<evidence type="ECO:0000256" key="7">
    <source>
        <dbReference type="ARBA" id="ARBA00022741"/>
    </source>
</evidence>
<dbReference type="PANTHER" id="PTHR45569">
    <property type="entry name" value="SENSOR PROTEIN KDPD"/>
    <property type="match status" value="1"/>
</dbReference>
<comment type="subcellular location">
    <subcellularLocation>
        <location evidence="2">Membrane</location>
        <topology evidence="2">Multi-pass membrane protein</topology>
    </subcellularLocation>
</comment>
<dbReference type="InterPro" id="IPR005467">
    <property type="entry name" value="His_kinase_dom"/>
</dbReference>
<protein>
    <recommendedName>
        <fullName evidence="3">histidine kinase</fullName>
        <ecNumber evidence="3">2.7.13.3</ecNumber>
    </recommendedName>
</protein>
<evidence type="ECO:0000313" key="15">
    <source>
        <dbReference type="EMBL" id="KSV59715.1"/>
    </source>
</evidence>